<gene>
    <name evidence="1" type="ORF">MA16_Dca021729</name>
</gene>
<dbReference type="EMBL" id="KZ502441">
    <property type="protein sequence ID" value="PKU79616.1"/>
    <property type="molecule type" value="Genomic_DNA"/>
</dbReference>
<proteinExistence type="predicted"/>
<protein>
    <submittedName>
        <fullName evidence="1">Uncharacterized protein</fullName>
    </submittedName>
</protein>
<keyword evidence="2" id="KW-1185">Reference proteome</keyword>
<reference evidence="1 2" key="2">
    <citation type="journal article" date="2017" name="Nature">
        <title>The Apostasia genome and the evolution of orchids.</title>
        <authorList>
            <person name="Zhang G.Q."/>
            <person name="Liu K.W."/>
            <person name="Li Z."/>
            <person name="Lohaus R."/>
            <person name="Hsiao Y.Y."/>
            <person name="Niu S.C."/>
            <person name="Wang J.Y."/>
            <person name="Lin Y.C."/>
            <person name="Xu Q."/>
            <person name="Chen L.J."/>
            <person name="Yoshida K."/>
            <person name="Fujiwara S."/>
            <person name="Wang Z.W."/>
            <person name="Zhang Y.Q."/>
            <person name="Mitsuda N."/>
            <person name="Wang M."/>
            <person name="Liu G.H."/>
            <person name="Pecoraro L."/>
            <person name="Huang H.X."/>
            <person name="Xiao X.J."/>
            <person name="Lin M."/>
            <person name="Wu X.Y."/>
            <person name="Wu W.L."/>
            <person name="Chen Y.Y."/>
            <person name="Chang S.B."/>
            <person name="Sakamoto S."/>
            <person name="Ohme-Takagi M."/>
            <person name="Yagi M."/>
            <person name="Zeng S.J."/>
            <person name="Shen C.Y."/>
            <person name="Yeh C.M."/>
            <person name="Luo Y.B."/>
            <person name="Tsai W.C."/>
            <person name="Van de Peer Y."/>
            <person name="Liu Z.J."/>
        </authorList>
    </citation>
    <scope>NUCLEOTIDE SEQUENCE [LARGE SCALE GENOMIC DNA]</scope>
    <source>
        <tissue evidence="1">The whole plant</tissue>
    </source>
</reference>
<name>A0A2I0WVD2_9ASPA</name>
<reference evidence="1 2" key="1">
    <citation type="journal article" date="2016" name="Sci. Rep.">
        <title>The Dendrobium catenatum Lindl. genome sequence provides insights into polysaccharide synthase, floral development and adaptive evolution.</title>
        <authorList>
            <person name="Zhang G.Q."/>
            <person name="Xu Q."/>
            <person name="Bian C."/>
            <person name="Tsai W.C."/>
            <person name="Yeh C.M."/>
            <person name="Liu K.W."/>
            <person name="Yoshida K."/>
            <person name="Zhang L.S."/>
            <person name="Chang S.B."/>
            <person name="Chen F."/>
            <person name="Shi Y."/>
            <person name="Su Y.Y."/>
            <person name="Zhang Y.Q."/>
            <person name="Chen L.J."/>
            <person name="Yin Y."/>
            <person name="Lin M."/>
            <person name="Huang H."/>
            <person name="Deng H."/>
            <person name="Wang Z.W."/>
            <person name="Zhu S.L."/>
            <person name="Zhao X."/>
            <person name="Deng C."/>
            <person name="Niu S.C."/>
            <person name="Huang J."/>
            <person name="Wang M."/>
            <person name="Liu G.H."/>
            <person name="Yang H.J."/>
            <person name="Xiao X.J."/>
            <person name="Hsiao Y.Y."/>
            <person name="Wu W.L."/>
            <person name="Chen Y.Y."/>
            <person name="Mitsuda N."/>
            <person name="Ohme-Takagi M."/>
            <person name="Luo Y.B."/>
            <person name="Van de Peer Y."/>
            <person name="Liu Z.J."/>
        </authorList>
    </citation>
    <scope>NUCLEOTIDE SEQUENCE [LARGE SCALE GENOMIC DNA]</scope>
    <source>
        <tissue evidence="1">The whole plant</tissue>
    </source>
</reference>
<sequence length="82" mass="9544">MSNAIWRLIRMCHVIHSLGNAVQYRSVPQLRTADIVHYSWCPDDVLRLALRQIYVFLNLLSKAPIKPDLEWMGQISKLLLIT</sequence>
<dbReference type="Proteomes" id="UP000233837">
    <property type="component" value="Unassembled WGS sequence"/>
</dbReference>
<dbReference type="AlphaFoldDB" id="A0A2I0WVD2"/>
<evidence type="ECO:0000313" key="1">
    <source>
        <dbReference type="EMBL" id="PKU79616.1"/>
    </source>
</evidence>
<accession>A0A2I0WVD2</accession>
<organism evidence="1 2">
    <name type="scientific">Dendrobium catenatum</name>
    <dbReference type="NCBI Taxonomy" id="906689"/>
    <lineage>
        <taxon>Eukaryota</taxon>
        <taxon>Viridiplantae</taxon>
        <taxon>Streptophyta</taxon>
        <taxon>Embryophyta</taxon>
        <taxon>Tracheophyta</taxon>
        <taxon>Spermatophyta</taxon>
        <taxon>Magnoliopsida</taxon>
        <taxon>Liliopsida</taxon>
        <taxon>Asparagales</taxon>
        <taxon>Orchidaceae</taxon>
        <taxon>Epidendroideae</taxon>
        <taxon>Malaxideae</taxon>
        <taxon>Dendrobiinae</taxon>
        <taxon>Dendrobium</taxon>
    </lineage>
</organism>
<evidence type="ECO:0000313" key="2">
    <source>
        <dbReference type="Proteomes" id="UP000233837"/>
    </source>
</evidence>